<proteinExistence type="inferred from homology"/>
<evidence type="ECO:0000256" key="1">
    <source>
        <dbReference type="ARBA" id="ARBA00004418"/>
    </source>
</evidence>
<gene>
    <name evidence="7" type="primary">agtB</name>
</gene>
<dbReference type="PANTHER" id="PTHR30006">
    <property type="entry name" value="THIAMINE-BINDING PERIPLASMIC PROTEIN-RELATED"/>
    <property type="match status" value="1"/>
</dbReference>
<dbReference type="EMBL" id="AF242881">
    <property type="protein sequence ID" value="AAF23878.1"/>
    <property type="molecule type" value="Genomic_DNA"/>
</dbReference>
<organism evidence="7">
    <name type="scientific">Agrobacterium tumefaciens</name>
    <dbReference type="NCBI Taxonomy" id="358"/>
    <lineage>
        <taxon>Bacteria</taxon>
        <taxon>Pseudomonadati</taxon>
        <taxon>Pseudomonadota</taxon>
        <taxon>Alphaproteobacteria</taxon>
        <taxon>Hyphomicrobiales</taxon>
        <taxon>Rhizobiaceae</taxon>
        <taxon>Rhizobium/Agrobacterium group</taxon>
        <taxon>Agrobacterium</taxon>
        <taxon>Agrobacterium tumefaciens complex</taxon>
    </lineage>
</organism>
<dbReference type="AlphaFoldDB" id="Q9R701"/>
<dbReference type="PANTHER" id="PTHR30006:SF3">
    <property type="entry name" value="THIAMINE-BINDING PERIPLASMIC PROTEIN"/>
    <property type="match status" value="1"/>
</dbReference>
<dbReference type="GO" id="GO:0030976">
    <property type="term" value="F:thiamine pyrophosphate binding"/>
    <property type="evidence" value="ECO:0007669"/>
    <property type="project" value="TreeGrafter"/>
</dbReference>
<protein>
    <submittedName>
        <fullName evidence="7">AgtB</fullName>
    </submittedName>
</protein>
<feature type="signal peptide" evidence="6">
    <location>
        <begin position="1"/>
        <end position="41"/>
    </location>
</feature>
<geneLocation type="plasmid" evidence="7">
    <name>Ti</name>
</geneLocation>
<dbReference type="InterPro" id="IPR001188">
    <property type="entry name" value="Sperm_putr-bd"/>
</dbReference>
<keyword evidence="4 6" id="KW-0732">Signal</keyword>
<dbReference type="Pfam" id="PF13416">
    <property type="entry name" value="SBP_bac_8"/>
    <property type="match status" value="1"/>
</dbReference>
<evidence type="ECO:0000256" key="2">
    <source>
        <dbReference type="ARBA" id="ARBA00008520"/>
    </source>
</evidence>
<reference evidence="7" key="1">
    <citation type="submission" date="2000-03" db="EMBL/GenBank/DDBJ databases">
        <title>Octopine-type Ti plasmid sequence.</title>
        <authorList>
            <person name="Winans S.C."/>
            <person name="Zhu J."/>
            <person name="Oger P.M."/>
            <person name="Schrammeijer B."/>
            <person name="Hooykaas P.J."/>
            <person name="Farrand S.K."/>
        </authorList>
    </citation>
    <scope>NUCLEOTIDE SEQUENCE</scope>
    <source>
        <plasmid evidence="7">Ti</plasmid>
    </source>
</reference>
<dbReference type="GO" id="GO:0015846">
    <property type="term" value="P:polyamine transport"/>
    <property type="evidence" value="ECO:0007669"/>
    <property type="project" value="InterPro"/>
</dbReference>
<evidence type="ECO:0000313" key="7">
    <source>
        <dbReference type="EMBL" id="AAF23878.1"/>
    </source>
</evidence>
<dbReference type="GO" id="GO:0019808">
    <property type="term" value="F:polyamine binding"/>
    <property type="evidence" value="ECO:0007669"/>
    <property type="project" value="InterPro"/>
</dbReference>
<comment type="subcellular location">
    <subcellularLocation>
        <location evidence="1">Periplasm</location>
    </subcellularLocation>
</comment>
<evidence type="ECO:0000256" key="6">
    <source>
        <dbReference type="SAM" id="SignalP"/>
    </source>
</evidence>
<dbReference type="Gene3D" id="3.40.190.10">
    <property type="entry name" value="Periplasmic binding protein-like II"/>
    <property type="match status" value="2"/>
</dbReference>
<dbReference type="InterPro" id="IPR006059">
    <property type="entry name" value="SBP"/>
</dbReference>
<dbReference type="GO" id="GO:0030288">
    <property type="term" value="C:outer membrane-bounded periplasmic space"/>
    <property type="evidence" value="ECO:0007669"/>
    <property type="project" value="TreeGrafter"/>
</dbReference>
<dbReference type="GO" id="GO:0030975">
    <property type="term" value="F:thiamine binding"/>
    <property type="evidence" value="ECO:0007669"/>
    <property type="project" value="TreeGrafter"/>
</dbReference>
<feature type="chain" id="PRO_5004332876" evidence="6">
    <location>
        <begin position="42"/>
        <end position="364"/>
    </location>
</feature>
<evidence type="ECO:0000256" key="5">
    <source>
        <dbReference type="ARBA" id="ARBA00022764"/>
    </source>
</evidence>
<dbReference type="GO" id="GO:0015888">
    <property type="term" value="P:thiamine transport"/>
    <property type="evidence" value="ECO:0007669"/>
    <property type="project" value="TreeGrafter"/>
</dbReference>
<dbReference type="SUPFAM" id="SSF53850">
    <property type="entry name" value="Periplasmic binding protein-like II"/>
    <property type="match status" value="1"/>
</dbReference>
<accession>Q9R701</accession>
<evidence type="ECO:0000256" key="4">
    <source>
        <dbReference type="ARBA" id="ARBA00022729"/>
    </source>
</evidence>
<sequence>MGKTHEIQRRKKMKSNPFFKRISTALLAATALIMLSGVASAADLVISSYGGSFQDAQTKAYFDPYAKASGVKVTGTTGTGYAKVKAMVESGNVTWDVISAESPAFASEVKDGLLEPVDYSVVKADNVPENFRTKYGVGYMVFGTNLAWNKDKFPNGVTPAQFFDPNVKGRRVLPSDATYSLEFALMGDGVKPADLYPLDVKRALKVIDRVKDQVIGYKGASDIQALMQQGEADIVYAGTGRIKNAIKAGANWSYSWEGALADTEYWAVPKGAPHAAEAMKFINFAVQAEPQAELTRVIAYGPTNVDALRLLDPAVAKDLPSYPANAKLGAVLNSKWWNDNYDAVKAEWTTLHHAVTLESEEDRR</sequence>
<keyword evidence="3" id="KW-0813">Transport</keyword>
<comment type="similarity">
    <text evidence="2">Belongs to the bacterial solute-binding protein 1 family.</text>
</comment>
<keyword evidence="7" id="KW-0614">Plasmid</keyword>
<keyword evidence="5" id="KW-0574">Periplasm</keyword>
<dbReference type="PRINTS" id="PR00909">
    <property type="entry name" value="SPERMDNBNDNG"/>
</dbReference>
<name>Q9R701_AGRTU</name>
<evidence type="ECO:0000256" key="3">
    <source>
        <dbReference type="ARBA" id="ARBA00022448"/>
    </source>
</evidence>
<dbReference type="CDD" id="cd13589">
    <property type="entry name" value="PBP2_polyamine_RpCGA009"/>
    <property type="match status" value="1"/>
</dbReference>